<dbReference type="GeneID" id="100023668"/>
<dbReference type="FunCoup" id="F7DEL5">
    <property type="interactions" value="21"/>
</dbReference>
<organism evidence="1 2">
    <name type="scientific">Monodelphis domestica</name>
    <name type="common">Gray short-tailed opossum</name>
    <dbReference type="NCBI Taxonomy" id="13616"/>
    <lineage>
        <taxon>Eukaryota</taxon>
        <taxon>Metazoa</taxon>
        <taxon>Chordata</taxon>
        <taxon>Craniata</taxon>
        <taxon>Vertebrata</taxon>
        <taxon>Euteleostomi</taxon>
        <taxon>Mammalia</taxon>
        <taxon>Metatheria</taxon>
        <taxon>Didelphimorphia</taxon>
        <taxon>Didelphidae</taxon>
        <taxon>Monodelphis</taxon>
    </lineage>
</organism>
<protein>
    <submittedName>
        <fullName evidence="1">Ribosome binding factor A</fullName>
    </submittedName>
</protein>
<dbReference type="InterPro" id="IPR039212">
    <property type="entry name" value="RBFA_mitochondrial"/>
</dbReference>
<dbReference type="HOGENOM" id="CLU_067827_0_0_1"/>
<dbReference type="Pfam" id="PF02033">
    <property type="entry name" value="RBFA"/>
    <property type="match status" value="1"/>
</dbReference>
<dbReference type="PROSITE" id="PS01319">
    <property type="entry name" value="RBFA"/>
    <property type="match status" value="1"/>
</dbReference>
<dbReference type="SUPFAM" id="SSF89919">
    <property type="entry name" value="Ribosome-binding factor A, RbfA"/>
    <property type="match status" value="1"/>
</dbReference>
<dbReference type="OrthoDB" id="418445at2759"/>
<reference evidence="1" key="2">
    <citation type="submission" date="2025-08" db="UniProtKB">
        <authorList>
            <consortium name="Ensembl"/>
        </authorList>
    </citation>
    <scope>IDENTIFICATION</scope>
</reference>
<dbReference type="InParanoid" id="F7DEL5"/>
<dbReference type="PANTHER" id="PTHR14725:SF0">
    <property type="entry name" value="RIBOSOME-BINDING FACTOR A, MITOCHONDRIAL-RELATED"/>
    <property type="match status" value="1"/>
</dbReference>
<dbReference type="Proteomes" id="UP000002280">
    <property type="component" value="Chromosome 3"/>
</dbReference>
<dbReference type="InterPro" id="IPR000238">
    <property type="entry name" value="RbfA"/>
</dbReference>
<dbReference type="Bgee" id="ENSMODG00000011935">
    <property type="expression patterns" value="Expressed in skeletal muscle tissue and 21 other cell types or tissues"/>
</dbReference>
<dbReference type="CTD" id="79863"/>
<accession>F7DEL5</accession>
<dbReference type="OMA" id="HCSRRLC"/>
<dbReference type="AlphaFoldDB" id="F7DEL5"/>
<name>F7DEL5_MONDO</name>
<dbReference type="GeneTree" id="ENSGT00390000011362"/>
<dbReference type="InterPro" id="IPR020053">
    <property type="entry name" value="Ribosome-bd_factorA_CS"/>
</dbReference>
<dbReference type="Gene3D" id="3.30.300.20">
    <property type="match status" value="1"/>
</dbReference>
<dbReference type="PANTHER" id="PTHR14725">
    <property type="entry name" value="RIBOSOME-BINDING FACTOR A, MITOCHONDRIAL-RELATED"/>
    <property type="match status" value="1"/>
</dbReference>
<evidence type="ECO:0000313" key="2">
    <source>
        <dbReference type="Proteomes" id="UP000002280"/>
    </source>
</evidence>
<keyword evidence="2" id="KW-1185">Reference proteome</keyword>
<dbReference type="InterPro" id="IPR015946">
    <property type="entry name" value="KH_dom-like_a/b"/>
</dbReference>
<sequence>MWVALGRPRCFFWSGTELAVWRGRGVLAARAGSRRPSPAGGGGGDTSGLSVLRGRPLCRGLHGSLVACGNKNLLKKFSSKTKKKFWYESPSLGPYLTRNPSSWESLKKHTSKKTRKEDSIRKRALDGILYQALSDLMCTFEVNQDIYDLNVEFSKVSLAPDFSACRVYWKTSLSAEQNDHIEAVLQKSASRIRHLLITHQVLRNVPPIVFIRDKESAAIAEINRLLEIADFGPPDEKDLIQSDLRKSEASLATETSHVSESTVQPSLFGIDHEALHKQIMEYKRNKRKEHESVSIGREEQEQEQLAMLKKQVKKKMKKAKHPKDDDITPQEYLLDRYCDNQPNEDDIFFEEHKPDYELKEALEKLELEDNSDYKEQNSLIIGPGENKHKKC</sequence>
<dbReference type="InterPro" id="IPR023799">
    <property type="entry name" value="RbfA_dom_sf"/>
</dbReference>
<dbReference type="eggNOG" id="KOG4700">
    <property type="taxonomic scope" value="Eukaryota"/>
</dbReference>
<dbReference type="GO" id="GO:0006364">
    <property type="term" value="P:rRNA processing"/>
    <property type="evidence" value="ECO:0007669"/>
    <property type="project" value="InterPro"/>
</dbReference>
<proteinExistence type="predicted"/>
<dbReference type="Ensembl" id="ENSMODT00000015232.3">
    <property type="protein sequence ID" value="ENSMODP00000014957.2"/>
    <property type="gene ID" value="ENSMODG00000011935.3"/>
</dbReference>
<dbReference type="STRING" id="13616.ENSMODP00000014957"/>
<reference evidence="1" key="3">
    <citation type="submission" date="2025-09" db="UniProtKB">
        <authorList>
            <consortium name="Ensembl"/>
        </authorList>
    </citation>
    <scope>IDENTIFICATION</scope>
</reference>
<reference evidence="1 2" key="1">
    <citation type="journal article" date="2007" name="Nature">
        <title>Genome of the marsupial Monodelphis domestica reveals innovation in non-coding sequences.</title>
        <authorList>
            <person name="Mikkelsen T.S."/>
            <person name="Wakefield M.J."/>
            <person name="Aken B."/>
            <person name="Amemiya C.T."/>
            <person name="Chang J.L."/>
            <person name="Duke S."/>
            <person name="Garber M."/>
            <person name="Gentles A.J."/>
            <person name="Goodstadt L."/>
            <person name="Heger A."/>
            <person name="Jurka J."/>
            <person name="Kamal M."/>
            <person name="Mauceli E."/>
            <person name="Searle S.M."/>
            <person name="Sharpe T."/>
            <person name="Baker M.L."/>
            <person name="Batzer M.A."/>
            <person name="Benos P.V."/>
            <person name="Belov K."/>
            <person name="Clamp M."/>
            <person name="Cook A."/>
            <person name="Cuff J."/>
            <person name="Das R."/>
            <person name="Davidow L."/>
            <person name="Deakin J.E."/>
            <person name="Fazzari M.J."/>
            <person name="Glass J.L."/>
            <person name="Grabherr M."/>
            <person name="Greally J.M."/>
            <person name="Gu W."/>
            <person name="Hore T.A."/>
            <person name="Huttley G.A."/>
            <person name="Kleber M."/>
            <person name="Jirtle R.L."/>
            <person name="Koina E."/>
            <person name="Lee J.T."/>
            <person name="Mahony S."/>
            <person name="Marra M.A."/>
            <person name="Miller R.D."/>
            <person name="Nicholls R.D."/>
            <person name="Oda M."/>
            <person name="Papenfuss A.T."/>
            <person name="Parra Z.E."/>
            <person name="Pollock D.D."/>
            <person name="Ray D.A."/>
            <person name="Schein J.E."/>
            <person name="Speed T.P."/>
            <person name="Thompson K."/>
            <person name="VandeBerg J.L."/>
            <person name="Wade C.M."/>
            <person name="Walker J.A."/>
            <person name="Waters P.D."/>
            <person name="Webber C."/>
            <person name="Weidman J.R."/>
            <person name="Xie X."/>
            <person name="Zody M.C."/>
            <person name="Baldwin J."/>
            <person name="Abdouelleil A."/>
            <person name="Abdulkadir J."/>
            <person name="Abebe A."/>
            <person name="Abera B."/>
            <person name="Abreu J."/>
            <person name="Acer S.C."/>
            <person name="Aftuck L."/>
            <person name="Alexander A."/>
            <person name="An P."/>
            <person name="Anderson E."/>
            <person name="Anderson S."/>
            <person name="Arachi H."/>
            <person name="Azer M."/>
            <person name="Bachantsang P."/>
            <person name="Barry A."/>
            <person name="Bayul T."/>
            <person name="Berlin A."/>
            <person name="Bessette D."/>
            <person name="Bloom T."/>
            <person name="Bloom T."/>
            <person name="Boguslavskiy L."/>
            <person name="Bonnet C."/>
            <person name="Boukhgalter B."/>
            <person name="Bourzgui I."/>
            <person name="Brown A."/>
            <person name="Cahill P."/>
            <person name="Channer S."/>
            <person name="Cheshatsang Y."/>
            <person name="Chuda L."/>
            <person name="Citroen M."/>
            <person name="Collymore A."/>
            <person name="Cooke P."/>
            <person name="Costello M."/>
            <person name="D'Aco K."/>
            <person name="Daza R."/>
            <person name="De Haan G."/>
            <person name="DeGray S."/>
            <person name="DeMaso C."/>
            <person name="Dhargay N."/>
            <person name="Dooley K."/>
            <person name="Dooley E."/>
            <person name="Doricent M."/>
            <person name="Dorje P."/>
            <person name="Dorjee K."/>
            <person name="Dupes A."/>
            <person name="Elong R."/>
            <person name="Falk J."/>
            <person name="Farina A."/>
            <person name="Faro S."/>
            <person name="Ferguson D."/>
            <person name="Fisher S."/>
            <person name="Foley C.D."/>
            <person name="Franke A."/>
            <person name="Friedrich D."/>
            <person name="Gadbois L."/>
            <person name="Gearin G."/>
            <person name="Gearin C.R."/>
            <person name="Giannoukos G."/>
            <person name="Goode T."/>
            <person name="Graham J."/>
            <person name="Grandbois E."/>
            <person name="Grewal S."/>
            <person name="Gyaltsen K."/>
            <person name="Hafez N."/>
            <person name="Hagos B."/>
            <person name="Hall J."/>
            <person name="Henson C."/>
            <person name="Hollinger A."/>
            <person name="Honan T."/>
            <person name="Huard M.D."/>
            <person name="Hughes L."/>
            <person name="Hurhula B."/>
            <person name="Husby M.E."/>
            <person name="Kamat A."/>
            <person name="Kanga B."/>
            <person name="Kashin S."/>
            <person name="Khazanovich D."/>
            <person name="Kisner P."/>
            <person name="Lance K."/>
            <person name="Lara M."/>
            <person name="Lee W."/>
            <person name="Lennon N."/>
            <person name="Letendre F."/>
            <person name="LeVine R."/>
            <person name="Lipovsky A."/>
            <person name="Liu X."/>
            <person name="Liu J."/>
            <person name="Liu S."/>
            <person name="Lokyitsang T."/>
            <person name="Lokyitsang Y."/>
            <person name="Lubonja R."/>
            <person name="Lui A."/>
            <person name="MacDonald P."/>
            <person name="Magnisalis V."/>
            <person name="Maru K."/>
            <person name="Matthews C."/>
            <person name="McCusker W."/>
            <person name="McDonough S."/>
            <person name="Mehta T."/>
            <person name="Meldrim J."/>
            <person name="Meneus L."/>
            <person name="Mihai O."/>
            <person name="Mihalev A."/>
            <person name="Mihova T."/>
            <person name="Mittelman R."/>
            <person name="Mlenga V."/>
            <person name="Montmayeur A."/>
            <person name="Mulrain L."/>
            <person name="Navidi A."/>
            <person name="Naylor J."/>
            <person name="Negash T."/>
            <person name="Nguyen T."/>
            <person name="Nguyen N."/>
            <person name="Nicol R."/>
            <person name="Norbu C."/>
            <person name="Norbu N."/>
            <person name="Novod N."/>
            <person name="O'Neill B."/>
            <person name="Osman S."/>
            <person name="Markiewicz E."/>
            <person name="Oyono O.L."/>
            <person name="Patti C."/>
            <person name="Phunkhang P."/>
            <person name="Pierre F."/>
            <person name="Priest M."/>
            <person name="Raghuraman S."/>
            <person name="Rege F."/>
            <person name="Reyes R."/>
            <person name="Rise C."/>
            <person name="Rogov P."/>
            <person name="Ross K."/>
            <person name="Ryan E."/>
            <person name="Settipalli S."/>
            <person name="Shea T."/>
            <person name="Sherpa N."/>
            <person name="Shi L."/>
            <person name="Shih D."/>
            <person name="Sparrow T."/>
            <person name="Spaulding J."/>
            <person name="Stalker J."/>
            <person name="Stange-Thomann N."/>
            <person name="Stavropoulos S."/>
            <person name="Stone C."/>
            <person name="Strader C."/>
            <person name="Tesfaye S."/>
            <person name="Thomson T."/>
            <person name="Thoulutsang Y."/>
            <person name="Thoulutsang D."/>
            <person name="Topham K."/>
            <person name="Topping I."/>
            <person name="Tsamla T."/>
            <person name="Vassiliev H."/>
            <person name="Vo A."/>
            <person name="Wangchuk T."/>
            <person name="Wangdi T."/>
            <person name="Weiand M."/>
            <person name="Wilkinson J."/>
            <person name="Wilson A."/>
            <person name="Yadav S."/>
            <person name="Young G."/>
            <person name="Yu Q."/>
            <person name="Zembek L."/>
            <person name="Zhong D."/>
            <person name="Zimmer A."/>
            <person name="Zwirko Z."/>
            <person name="Jaffe D.B."/>
            <person name="Alvarez P."/>
            <person name="Brockman W."/>
            <person name="Butler J."/>
            <person name="Chin C."/>
            <person name="Gnerre S."/>
            <person name="MacCallum I."/>
            <person name="Graves J.A."/>
            <person name="Ponting C.P."/>
            <person name="Breen M."/>
            <person name="Samollow P.B."/>
            <person name="Lander E.S."/>
            <person name="Lindblad-Toh K."/>
        </authorList>
    </citation>
    <scope>NUCLEOTIDE SEQUENCE [LARGE SCALE GENOMIC DNA]</scope>
</reference>
<evidence type="ECO:0000313" key="1">
    <source>
        <dbReference type="Ensembl" id="ENSMODP00000014957.2"/>
    </source>
</evidence>
<dbReference type="KEGG" id="mdo:100023668"/>